<evidence type="ECO:0000256" key="9">
    <source>
        <dbReference type="ARBA" id="ARBA00022840"/>
    </source>
</evidence>
<evidence type="ECO:0000256" key="2">
    <source>
        <dbReference type="ARBA" id="ARBA00004651"/>
    </source>
</evidence>
<dbReference type="KEGG" id="hth:HTH_0686"/>
<dbReference type="RefSeq" id="WP_012963328.1">
    <property type="nucleotide sequence ID" value="NC_013799.1"/>
</dbReference>
<keyword evidence="14" id="KW-1185">Reference proteome</keyword>
<evidence type="ECO:0000256" key="12">
    <source>
        <dbReference type="SAM" id="Phobius"/>
    </source>
</evidence>
<protein>
    <recommendedName>
        <fullName evidence="3">histidine kinase</fullName>
        <ecNumber evidence="3">2.7.13.3</ecNumber>
    </recommendedName>
</protein>
<reference evidence="13 14" key="1">
    <citation type="journal article" date="2010" name="J. Bacteriol.">
        <title>Complete genome sequence of the thermophilic, obligately chemolithoautotrophic hydrogen-oxidizing bacterium Hydrogenobacter thermophilus TK-6.</title>
        <authorList>
            <person name="Arai H."/>
            <person name="Kanbe H."/>
            <person name="Ishii M."/>
            <person name="Igarashi Y."/>
        </authorList>
    </citation>
    <scope>NUCLEOTIDE SEQUENCE [LARGE SCALE GENOMIC DNA]</scope>
    <source>
        <strain evidence="14">DSM 6534 / IAM 12695 / TK-6 [Tokyo]</strain>
    </source>
</reference>
<dbReference type="STRING" id="608538.HTH_0686"/>
<dbReference type="EC" id="2.7.13.3" evidence="3"/>
<accession>D3DH44</accession>
<dbReference type="AlphaFoldDB" id="D3DH44"/>
<evidence type="ECO:0000256" key="6">
    <source>
        <dbReference type="ARBA" id="ARBA00022679"/>
    </source>
</evidence>
<dbReference type="SUPFAM" id="SSF55874">
    <property type="entry name" value="ATPase domain of HSP90 chaperone/DNA topoisomerase II/histidine kinase"/>
    <property type="match status" value="1"/>
</dbReference>
<proteinExistence type="predicted"/>
<evidence type="ECO:0000256" key="10">
    <source>
        <dbReference type="ARBA" id="ARBA00023012"/>
    </source>
</evidence>
<evidence type="ECO:0000313" key="13">
    <source>
        <dbReference type="EMBL" id="BAI69146.1"/>
    </source>
</evidence>
<keyword evidence="6" id="KW-0808">Transferase</keyword>
<evidence type="ECO:0000313" key="14">
    <source>
        <dbReference type="Proteomes" id="UP000002574"/>
    </source>
</evidence>
<keyword evidence="7" id="KW-0547">Nucleotide-binding</keyword>
<organism evidence="13 14">
    <name type="scientific">Hydrogenobacter thermophilus (strain DSM 6534 / IAM 12695 / TK-6)</name>
    <dbReference type="NCBI Taxonomy" id="608538"/>
    <lineage>
        <taxon>Bacteria</taxon>
        <taxon>Pseudomonadati</taxon>
        <taxon>Aquificota</taxon>
        <taxon>Aquificia</taxon>
        <taxon>Aquificales</taxon>
        <taxon>Aquificaceae</taxon>
        <taxon>Hydrogenobacter</taxon>
    </lineage>
</organism>
<evidence type="ECO:0000256" key="1">
    <source>
        <dbReference type="ARBA" id="ARBA00000085"/>
    </source>
</evidence>
<comment type="subcellular location">
    <subcellularLocation>
        <location evidence="2">Cell membrane</location>
        <topology evidence="2">Multi-pass membrane protein</topology>
    </subcellularLocation>
</comment>
<keyword evidence="8 13" id="KW-0418">Kinase</keyword>
<dbReference type="GO" id="GO:0005886">
    <property type="term" value="C:plasma membrane"/>
    <property type="evidence" value="ECO:0007669"/>
    <property type="project" value="UniProtKB-SubCell"/>
</dbReference>
<dbReference type="InterPro" id="IPR050398">
    <property type="entry name" value="HssS/ArlS-like"/>
</dbReference>
<evidence type="ECO:0000256" key="8">
    <source>
        <dbReference type="ARBA" id="ARBA00022777"/>
    </source>
</evidence>
<keyword evidence="11 12" id="KW-0472">Membrane</keyword>
<evidence type="ECO:0000256" key="5">
    <source>
        <dbReference type="ARBA" id="ARBA00022553"/>
    </source>
</evidence>
<gene>
    <name evidence="13" type="ordered locus">HTH_0686</name>
</gene>
<comment type="catalytic activity">
    <reaction evidence="1">
        <text>ATP + protein L-histidine = ADP + protein N-phospho-L-histidine.</text>
        <dbReference type="EC" id="2.7.13.3"/>
    </reaction>
</comment>
<evidence type="ECO:0000256" key="11">
    <source>
        <dbReference type="ARBA" id="ARBA00023136"/>
    </source>
</evidence>
<keyword evidence="12" id="KW-0812">Transmembrane</keyword>
<keyword evidence="12" id="KW-1133">Transmembrane helix</keyword>
<dbReference type="KEGG" id="hte:Hydth_0685"/>
<dbReference type="EMBL" id="AP011112">
    <property type="protein sequence ID" value="BAI69146.1"/>
    <property type="molecule type" value="Genomic_DNA"/>
</dbReference>
<dbReference type="Proteomes" id="UP000002574">
    <property type="component" value="Chromosome"/>
</dbReference>
<keyword evidence="9" id="KW-0067">ATP-binding</keyword>
<dbReference type="PANTHER" id="PTHR45528">
    <property type="entry name" value="SENSOR HISTIDINE KINASE CPXA"/>
    <property type="match status" value="1"/>
</dbReference>
<name>D3DH44_HYDTT</name>
<dbReference type="GO" id="GO:0000160">
    <property type="term" value="P:phosphorelay signal transduction system"/>
    <property type="evidence" value="ECO:0007669"/>
    <property type="project" value="UniProtKB-KW"/>
</dbReference>
<keyword evidence="10" id="KW-0902">Two-component regulatory system</keyword>
<dbReference type="Gene3D" id="3.30.565.10">
    <property type="entry name" value="Histidine kinase-like ATPase, C-terminal domain"/>
    <property type="match status" value="1"/>
</dbReference>
<dbReference type="eggNOG" id="COG0642">
    <property type="taxonomic scope" value="Bacteria"/>
</dbReference>
<dbReference type="OrthoDB" id="12326at2"/>
<dbReference type="InterPro" id="IPR036890">
    <property type="entry name" value="HATPase_C_sf"/>
</dbReference>
<dbReference type="GO" id="GO:0005524">
    <property type="term" value="F:ATP binding"/>
    <property type="evidence" value="ECO:0007669"/>
    <property type="project" value="UniProtKB-KW"/>
</dbReference>
<keyword evidence="5" id="KW-0597">Phosphoprotein</keyword>
<dbReference type="GO" id="GO:0004673">
    <property type="term" value="F:protein histidine kinase activity"/>
    <property type="evidence" value="ECO:0007669"/>
    <property type="project" value="UniProtKB-EC"/>
</dbReference>
<feature type="transmembrane region" description="Helical" evidence="12">
    <location>
        <begin position="9"/>
        <end position="29"/>
    </location>
</feature>
<dbReference type="PANTHER" id="PTHR45528:SF1">
    <property type="entry name" value="SENSOR HISTIDINE KINASE CPXA"/>
    <property type="match status" value="1"/>
</dbReference>
<evidence type="ECO:0000256" key="7">
    <source>
        <dbReference type="ARBA" id="ARBA00022741"/>
    </source>
</evidence>
<keyword evidence="4" id="KW-1003">Cell membrane</keyword>
<evidence type="ECO:0000256" key="3">
    <source>
        <dbReference type="ARBA" id="ARBA00012438"/>
    </source>
</evidence>
<evidence type="ECO:0000256" key="4">
    <source>
        <dbReference type="ARBA" id="ARBA00022475"/>
    </source>
</evidence>
<sequence>MKLRSKLHLLYFFVSMLVSLGAINTVMLYEINRFVEQNIYSQAYMHYMAYVLSGGSYKGDENFRVSENYQEKHLSYVFKDPRYIDRNIYVNINPEYADSSVKELFRRILAVEFFVVFLLALLYQALTEGLFRKIEEQEEWTKSLVASVAHKFGNFLSVQKVNLALLKAKMKDEEVLKRLERSLIRVERDMNLILNVLREERHIKREWVRLDSLILETLNYLEEEAKGKRMMVRLKEAYIYADETDLRDILYNIISNGIKHSKSFLHIKMCKTNKTVSLIFRNDISNSAGKGLGVGATLLERVVKRQKGTLRTRIKKHYTVLLKLRSR</sequence>